<evidence type="ECO:0000256" key="1">
    <source>
        <dbReference type="ARBA" id="ARBA00023186"/>
    </source>
</evidence>
<dbReference type="InterPro" id="IPR020945">
    <property type="entry name" value="DMSO/NO3_reduct_chaperone"/>
</dbReference>
<dbReference type="RefSeq" id="WP_246967231.1">
    <property type="nucleotide sequence ID" value="NZ_CP095397.1"/>
</dbReference>
<dbReference type="GeneID" id="71854838"/>
<name>A0ABD5NWC3_9EURY</name>
<protein>
    <submittedName>
        <fullName evidence="3">Molecular chaperone</fullName>
    </submittedName>
</protein>
<reference evidence="3 4" key="1">
    <citation type="journal article" date="2014" name="Int. J. Syst. Evol. Microbiol.">
        <title>Complete genome sequence of Corynebacterium casei LMG S-19264T (=DSM 44701T), isolated from a smear-ripened cheese.</title>
        <authorList>
            <consortium name="US DOE Joint Genome Institute (JGI-PGF)"/>
            <person name="Walter F."/>
            <person name="Albersmeier A."/>
            <person name="Kalinowski J."/>
            <person name="Ruckert C."/>
        </authorList>
    </citation>
    <scope>NUCLEOTIDE SEQUENCE [LARGE SCALE GENOMIC DNA]</scope>
    <source>
        <strain evidence="3 4">IBRC-M 10912</strain>
    </source>
</reference>
<dbReference type="AlphaFoldDB" id="A0ABD5NWC3"/>
<sequence length="246" mass="26240">MSDPESVADRVREPAPDSSGRPADVSPRDPALLRSRSRVYALLAAALDGDVDTLEAAIAEGTFDRLSALVPNEADVDLEPLLEETYDADALSIGYDNLFVVPGPHYVPPFASAYATDPSEGLESDSRYHDAGEAGELLGDSAAAMARRYERVGFTPAHGDGIPDHVAAILEFLASLADAEARHRARGDVEMAAALCDLQRETLADLGWLDAFHEAVAERDAREGVFAALVALVRTVAAWDVRVGVE</sequence>
<comment type="caution">
    <text evidence="3">The sequence shown here is derived from an EMBL/GenBank/DDBJ whole genome shotgun (WGS) entry which is preliminary data.</text>
</comment>
<dbReference type="EMBL" id="JBHSDJ010000013">
    <property type="protein sequence ID" value="MFC4246383.1"/>
    <property type="molecule type" value="Genomic_DNA"/>
</dbReference>
<accession>A0ABD5NWC3</accession>
<dbReference type="Pfam" id="PF02613">
    <property type="entry name" value="Nitrate_red_del"/>
    <property type="match status" value="1"/>
</dbReference>
<proteinExistence type="predicted"/>
<dbReference type="SUPFAM" id="SSF89155">
    <property type="entry name" value="TorD-like"/>
    <property type="match status" value="1"/>
</dbReference>
<dbReference type="Gene3D" id="1.10.3480.10">
    <property type="entry name" value="TorD-like"/>
    <property type="match status" value="1"/>
</dbReference>
<dbReference type="InterPro" id="IPR050289">
    <property type="entry name" value="TorD/DmsD_chaperones"/>
</dbReference>
<evidence type="ECO:0000313" key="3">
    <source>
        <dbReference type="EMBL" id="MFC4246383.1"/>
    </source>
</evidence>
<dbReference type="PANTHER" id="PTHR34227">
    <property type="entry name" value="CHAPERONE PROTEIN YCDY"/>
    <property type="match status" value="1"/>
</dbReference>
<organism evidence="3 4">
    <name type="scientific">Natribaculum luteum</name>
    <dbReference type="NCBI Taxonomy" id="1586232"/>
    <lineage>
        <taxon>Archaea</taxon>
        <taxon>Methanobacteriati</taxon>
        <taxon>Methanobacteriota</taxon>
        <taxon>Stenosarchaea group</taxon>
        <taxon>Halobacteria</taxon>
        <taxon>Halobacteriales</taxon>
        <taxon>Natrialbaceae</taxon>
        <taxon>Natribaculum</taxon>
    </lineage>
</organism>
<keyword evidence="1" id="KW-0143">Chaperone</keyword>
<evidence type="ECO:0000313" key="4">
    <source>
        <dbReference type="Proteomes" id="UP001595821"/>
    </source>
</evidence>
<dbReference type="InterPro" id="IPR036411">
    <property type="entry name" value="TorD-like_sf"/>
</dbReference>
<feature type="region of interest" description="Disordered" evidence="2">
    <location>
        <begin position="1"/>
        <end position="30"/>
    </location>
</feature>
<evidence type="ECO:0000256" key="2">
    <source>
        <dbReference type="SAM" id="MobiDB-lite"/>
    </source>
</evidence>
<dbReference type="Proteomes" id="UP001595821">
    <property type="component" value="Unassembled WGS sequence"/>
</dbReference>
<dbReference type="PANTHER" id="PTHR34227:SF1">
    <property type="entry name" value="DIMETHYL SULFOXIDE REDUCTASE CHAPERONE-RELATED"/>
    <property type="match status" value="1"/>
</dbReference>
<gene>
    <name evidence="3" type="ORF">ACFOZ7_05160</name>
</gene>